<dbReference type="EMBL" id="PGOL01001531">
    <property type="protein sequence ID" value="PKI57148.1"/>
    <property type="molecule type" value="Genomic_DNA"/>
</dbReference>
<dbReference type="AlphaFoldDB" id="A0A2I0JLJ7"/>
<name>A0A2I0JLJ7_PUNGR</name>
<accession>A0A2I0JLJ7</accession>
<keyword evidence="2" id="KW-1185">Reference proteome</keyword>
<sequence>MSNGRADVAREKIVGHTCHVGVISVQPLDVDRKDNVGIDLMQKIDQETWPPSSAEPQNLMRCVSLARVRTTLTQSSNSLSSCKGFHIAFVNTEFNHRRMVNSREGPGFLNSEFESCINVALTRARETRHMRFCGLADDGGHVS</sequence>
<evidence type="ECO:0000313" key="2">
    <source>
        <dbReference type="Proteomes" id="UP000233551"/>
    </source>
</evidence>
<organism evidence="1 2">
    <name type="scientific">Punica granatum</name>
    <name type="common">Pomegranate</name>
    <dbReference type="NCBI Taxonomy" id="22663"/>
    <lineage>
        <taxon>Eukaryota</taxon>
        <taxon>Viridiplantae</taxon>
        <taxon>Streptophyta</taxon>
        <taxon>Embryophyta</taxon>
        <taxon>Tracheophyta</taxon>
        <taxon>Spermatophyta</taxon>
        <taxon>Magnoliopsida</taxon>
        <taxon>eudicotyledons</taxon>
        <taxon>Gunneridae</taxon>
        <taxon>Pentapetalae</taxon>
        <taxon>rosids</taxon>
        <taxon>malvids</taxon>
        <taxon>Myrtales</taxon>
        <taxon>Lythraceae</taxon>
        <taxon>Punica</taxon>
    </lineage>
</organism>
<reference evidence="1 2" key="1">
    <citation type="submission" date="2017-11" db="EMBL/GenBank/DDBJ databases">
        <title>De-novo sequencing of pomegranate (Punica granatum L.) genome.</title>
        <authorList>
            <person name="Akparov Z."/>
            <person name="Amiraslanov A."/>
            <person name="Hajiyeva S."/>
            <person name="Abbasov M."/>
            <person name="Kaur K."/>
            <person name="Hamwieh A."/>
            <person name="Solovyev V."/>
            <person name="Salamov A."/>
            <person name="Braich B."/>
            <person name="Kosarev P."/>
            <person name="Mahmoud A."/>
            <person name="Hajiyev E."/>
            <person name="Babayeva S."/>
            <person name="Izzatullayeva V."/>
            <person name="Mammadov A."/>
            <person name="Mammadov A."/>
            <person name="Sharifova S."/>
            <person name="Ojaghi J."/>
            <person name="Eynullazada K."/>
            <person name="Bayramov B."/>
            <person name="Abdulazimova A."/>
            <person name="Shahmuradov I."/>
        </authorList>
    </citation>
    <scope>NUCLEOTIDE SEQUENCE [LARGE SCALE GENOMIC DNA]</scope>
    <source>
        <strain evidence="2">cv. AG2017</strain>
        <tissue evidence="1">Leaf</tissue>
    </source>
</reference>
<dbReference type="Proteomes" id="UP000233551">
    <property type="component" value="Unassembled WGS sequence"/>
</dbReference>
<gene>
    <name evidence="1" type="ORF">CRG98_022438</name>
</gene>
<protein>
    <submittedName>
        <fullName evidence="1">Uncharacterized protein</fullName>
    </submittedName>
</protein>
<comment type="caution">
    <text evidence="1">The sequence shown here is derived from an EMBL/GenBank/DDBJ whole genome shotgun (WGS) entry which is preliminary data.</text>
</comment>
<evidence type="ECO:0000313" key="1">
    <source>
        <dbReference type="EMBL" id="PKI57148.1"/>
    </source>
</evidence>
<proteinExistence type="predicted"/>